<protein>
    <submittedName>
        <fullName evidence="4">Metal chaperone YciC</fullName>
    </submittedName>
</protein>
<keyword evidence="5" id="KW-1185">Reference proteome</keyword>
<organism evidence="4 5">
    <name type="scientific">Falsiruegeria mediterranea M17</name>
    <dbReference type="NCBI Taxonomy" id="1200281"/>
    <lineage>
        <taxon>Bacteria</taxon>
        <taxon>Pseudomonadati</taxon>
        <taxon>Pseudomonadota</taxon>
        <taxon>Alphaproteobacteria</taxon>
        <taxon>Rhodobacterales</taxon>
        <taxon>Roseobacteraceae</taxon>
        <taxon>Falsiruegeria</taxon>
    </lineage>
</organism>
<dbReference type="PANTHER" id="PTHR13748:SF62">
    <property type="entry name" value="COBW DOMAIN-CONTAINING PROTEIN"/>
    <property type="match status" value="1"/>
</dbReference>
<proteinExistence type="predicted"/>
<dbReference type="Pfam" id="PF02492">
    <property type="entry name" value="cobW"/>
    <property type="match status" value="1"/>
</dbReference>
<dbReference type="EMBL" id="ONZG01000008">
    <property type="protein sequence ID" value="SPJ29704.1"/>
    <property type="molecule type" value="Genomic_DNA"/>
</dbReference>
<accession>A0A2R8CBB0</accession>
<dbReference type="RefSeq" id="WP_306417729.1">
    <property type="nucleotide sequence ID" value="NZ_ONZG01000008.1"/>
</dbReference>
<evidence type="ECO:0000313" key="4">
    <source>
        <dbReference type="EMBL" id="SPJ29704.1"/>
    </source>
</evidence>
<dbReference type="InterPro" id="IPR027417">
    <property type="entry name" value="P-loop_NTPase"/>
</dbReference>
<dbReference type="CDD" id="cd03112">
    <property type="entry name" value="CobW-like"/>
    <property type="match status" value="1"/>
</dbReference>
<dbReference type="AlphaFoldDB" id="A0A2R8CBB0"/>
<evidence type="ECO:0000256" key="1">
    <source>
        <dbReference type="ARBA" id="ARBA00045658"/>
    </source>
</evidence>
<dbReference type="Pfam" id="PF07683">
    <property type="entry name" value="CobW_C"/>
    <property type="match status" value="1"/>
</dbReference>
<sequence length="287" mass="30610">MRLPLTVISGYLGAGKTTLINRLLAEDHGLRLMILVNDFGAINIDAALIESRQDDTISLSNGCVCCTMGADLYMALGDALDRTPRPDHLIVEASGIADPAAISNAAIAEPDLSYAGIITLLDGLNGADLLRDQLIAQQVAQQIKAADVVLMTKSEAPSANLTQALADHGLRNPDALQGNAPIAPLLTDVVPLPKGRPTEPHPLYVQWNTETPGDFARSELRDRLAARPEGLYRVKGFVAGPDGMHEVHVVGKHVDVRASTATTPALVALGLSDRLTVQQIDNWWSGR</sequence>
<evidence type="ECO:0000259" key="2">
    <source>
        <dbReference type="Pfam" id="PF02492"/>
    </source>
</evidence>
<dbReference type="InterPro" id="IPR011629">
    <property type="entry name" value="CobW-like_C"/>
</dbReference>
<feature type="domain" description="CobW/HypB/UreG nucleotide-binding" evidence="2">
    <location>
        <begin position="4"/>
        <end position="160"/>
    </location>
</feature>
<dbReference type="InterPro" id="IPR051316">
    <property type="entry name" value="Zinc-reg_GTPase_activator"/>
</dbReference>
<gene>
    <name evidence="4" type="primary">yciC_2</name>
    <name evidence="4" type="ORF">TRM7615_03225</name>
</gene>
<dbReference type="GO" id="GO:0005737">
    <property type="term" value="C:cytoplasm"/>
    <property type="evidence" value="ECO:0007669"/>
    <property type="project" value="TreeGrafter"/>
</dbReference>
<name>A0A2R8CBB0_9RHOB</name>
<evidence type="ECO:0000259" key="3">
    <source>
        <dbReference type="Pfam" id="PF07683"/>
    </source>
</evidence>
<dbReference type="Gene3D" id="3.40.50.300">
    <property type="entry name" value="P-loop containing nucleotide triphosphate hydrolases"/>
    <property type="match status" value="1"/>
</dbReference>
<dbReference type="Proteomes" id="UP000244898">
    <property type="component" value="Unassembled WGS sequence"/>
</dbReference>
<reference evidence="5" key="1">
    <citation type="submission" date="2018-03" db="EMBL/GenBank/DDBJ databases">
        <authorList>
            <person name="Rodrigo-Torres L."/>
            <person name="Arahal R. D."/>
            <person name="Lucena T."/>
        </authorList>
    </citation>
    <scope>NUCLEOTIDE SEQUENCE [LARGE SCALE GENOMIC DNA]</scope>
    <source>
        <strain evidence="5">CECT 7615</strain>
    </source>
</reference>
<feature type="domain" description="CobW C-terminal" evidence="3">
    <location>
        <begin position="207"/>
        <end position="261"/>
    </location>
</feature>
<evidence type="ECO:0000313" key="5">
    <source>
        <dbReference type="Proteomes" id="UP000244898"/>
    </source>
</evidence>
<comment type="function">
    <text evidence="1">Zinc chaperone that directly transfers zinc cofactor to target proteins, thereby activating them. Zinc is transferred from the CXCC motif in the GTPase domain to the zinc binding site in target proteins in a process requiring GTP hydrolysis.</text>
</comment>
<dbReference type="PANTHER" id="PTHR13748">
    <property type="entry name" value="COBW-RELATED"/>
    <property type="match status" value="1"/>
</dbReference>
<dbReference type="InterPro" id="IPR003495">
    <property type="entry name" value="CobW/HypB/UreG_nucleotide-bd"/>
</dbReference>
<dbReference type="SUPFAM" id="SSF52540">
    <property type="entry name" value="P-loop containing nucleoside triphosphate hydrolases"/>
    <property type="match status" value="1"/>
</dbReference>